<evidence type="ECO:0000256" key="1">
    <source>
        <dbReference type="SAM" id="Phobius"/>
    </source>
</evidence>
<sequence length="111" mass="12542">MAKRWLDLDTSTMKSAIPISGPMAVFVVICLTITLVLGVNLCLKHRKKKVNDDSEELQRLDDVERRVDDALRHPEDEDGPEFLHVIVEDEDTDSKKSDIADVKAQKTVEIV</sequence>
<reference evidence="2 3" key="1">
    <citation type="submission" date="2024-06" db="EMBL/GenBank/DDBJ databases">
        <title>Complete genome of Phlyctema vagabunda strain 19-DSS-EL-015.</title>
        <authorList>
            <person name="Fiorenzani C."/>
        </authorList>
    </citation>
    <scope>NUCLEOTIDE SEQUENCE [LARGE SCALE GENOMIC DNA]</scope>
    <source>
        <strain evidence="2 3">19-DSS-EL-015</strain>
    </source>
</reference>
<organism evidence="2 3">
    <name type="scientific">Phlyctema vagabunda</name>
    <dbReference type="NCBI Taxonomy" id="108571"/>
    <lineage>
        <taxon>Eukaryota</taxon>
        <taxon>Fungi</taxon>
        <taxon>Dikarya</taxon>
        <taxon>Ascomycota</taxon>
        <taxon>Pezizomycotina</taxon>
        <taxon>Leotiomycetes</taxon>
        <taxon>Helotiales</taxon>
        <taxon>Dermateaceae</taxon>
        <taxon>Phlyctema</taxon>
    </lineage>
</organism>
<proteinExistence type="predicted"/>
<comment type="caution">
    <text evidence="2">The sequence shown here is derived from an EMBL/GenBank/DDBJ whole genome shotgun (WGS) entry which is preliminary data.</text>
</comment>
<protein>
    <submittedName>
        <fullName evidence="2">Uncharacterized protein</fullName>
    </submittedName>
</protein>
<keyword evidence="1" id="KW-1133">Transmembrane helix</keyword>
<evidence type="ECO:0000313" key="2">
    <source>
        <dbReference type="EMBL" id="KAL3427002.1"/>
    </source>
</evidence>
<gene>
    <name evidence="2" type="ORF">PVAG01_00511</name>
</gene>
<keyword evidence="1" id="KW-0472">Membrane</keyword>
<dbReference type="Proteomes" id="UP001629113">
    <property type="component" value="Unassembled WGS sequence"/>
</dbReference>
<accession>A0ABR4PUG5</accession>
<dbReference type="EMBL" id="JBFCZG010000001">
    <property type="protein sequence ID" value="KAL3427002.1"/>
    <property type="molecule type" value="Genomic_DNA"/>
</dbReference>
<feature type="transmembrane region" description="Helical" evidence="1">
    <location>
        <begin position="20"/>
        <end position="43"/>
    </location>
</feature>
<evidence type="ECO:0000313" key="3">
    <source>
        <dbReference type="Proteomes" id="UP001629113"/>
    </source>
</evidence>
<keyword evidence="3" id="KW-1185">Reference proteome</keyword>
<keyword evidence="1" id="KW-0812">Transmembrane</keyword>
<name>A0ABR4PUG5_9HELO</name>